<dbReference type="InterPro" id="IPR012337">
    <property type="entry name" value="RNaseH-like_sf"/>
</dbReference>
<evidence type="ECO:0000259" key="3">
    <source>
        <dbReference type="PROSITE" id="PS50878"/>
    </source>
</evidence>
<accession>A0A4Y9YE94</accession>
<dbReference type="SUPFAM" id="SSF53098">
    <property type="entry name" value="Ribonuclease H-like"/>
    <property type="match status" value="1"/>
</dbReference>
<dbReference type="PANTHER" id="PTHR31635">
    <property type="entry name" value="REVERSE TRANSCRIPTASE DOMAIN-CONTAINING PROTEIN-RELATED"/>
    <property type="match status" value="1"/>
</dbReference>
<dbReference type="Pfam" id="PF00075">
    <property type="entry name" value="RNase_H"/>
    <property type="match status" value="1"/>
</dbReference>
<feature type="domain" description="Reverse transcriptase" evidence="3">
    <location>
        <begin position="310"/>
        <end position="603"/>
    </location>
</feature>
<dbReference type="STRING" id="34475.A0A4Y9YE94"/>
<sequence length="1393" mass="158400">MISVKISSENAPWVGNGRRTIPAFVLKDKRMKEYISERIKQAIKDLQYLGNGRSNEDNPQRILHSLKMDIRERAIERQRKMVPMLIRDINCTQQALERTLNVTPASATEQKAEAARLTERLAMLENKRHTQQRKEVNIKNRIEGETLCKGWCSLGKEKKPRDLIYALKRTQAAPQRPFHEPEYEKNSAKMADLARDYHENLQSQDLEQDELKRIKAEIDVLDHIDKAPTDYQREGLRSLIHRDDVEHALKVSKKDSAAGIDGLTYEFWVELQKQSKATTPDDDQSENDEDGEDDDPPDILDLMTSAFNDIQRHGVDKTTNFAEGWMCPIFKKKDRTDIANYRPITLLNTDYKLYTKALTAKLASAAPTLIHKAQAGFVPGRQIHDHTQLTHMIMELAASADPDEDEDGMIVALDQEKAYDKISHTYLWETLRKFNIPETFINSVKTLYENAETRVMINGFLSAPYKITRGVRQGDPLSCLLFDLAIEPLAASLRASNLRGYNIPGADERLIATLFADDTTTFLRKDDKYSDLMTILDTWCTASGAKFNKEKTEVIPIGHPEYRQQLIATRAATPGGELLPDHIRIAHDGDAIRILGAWHGNDVNEGGIWTPMLEKIDATLARWESRHPTMDGRRHIVQMHIGGTTQYLAKVQGMPKHIEDKLEKRIRSFIWADKKQTPVNKETLFAPISKGGKAVLDIRARNQAIEITWVKDYLNFGPDRPLWALVADTILARAVPKTEERIPPGLRQNTFLQSWKVKISAVPTRLRKILETAKTFGIRREGLAFERDILRSMPIWYHGEADARLRRLQHSKTSRCLQDNHQIMTVGETETLASNLNSPGHNPRRNCACAICKQTRRNTMCESPHACFTKAKELLDLLPEKWDPRQPKPEDSERISHLTEEDRELLGEDKYTLFDASITTRGNLTELFRVFTSGETSKETYQTAAPQHQELPRFTIATDGSCHNNGQADAQAGAGGYAGEGSDENFSLRLPDNLTQSNQTGELVAVTQAGRGTAVDNPLMIESDSEYSIDEANKRRKLHEDRGYIGVINAPIIRAMVGALRQRPRPTIFRWVKGHSGHQLNEGADKLAGEGAKKQEPDVIDLEIDGRLWVSGAKLNIMTQKLAYQGIREYKMSTYEQRRRTGDNMIRAIDNIEVFFGEHPTEAHIWTGIRHKDIRREIRYFLWMTMHDAYMVGTNWQRPGYSDELQTRQECAVCGLTESMEHILSECEAPGQKEIWQLAETVWRGKNKKWPRPSLGAVLSSPIAPYKNTKGKPKSGDTRLYRIIMTESAYLIWKIRCERVIGGAENPNQPLPTLQEIQGRWLHAINDRLATDCQLTNSDKYGNKAIRQSLVERTWGGVLKNEDTLPPNWAKGKSEVLVGIERSDRGRRRTGEG</sequence>
<feature type="coiled-coil region" evidence="1">
    <location>
        <begin position="107"/>
        <end position="134"/>
    </location>
</feature>
<reference evidence="5 6" key="1">
    <citation type="submission" date="2019-01" db="EMBL/GenBank/DDBJ databases">
        <title>Genome sequencing of the rare red list fungi Fomitopsis rosea.</title>
        <authorList>
            <person name="Buettner E."/>
            <person name="Kellner H."/>
        </authorList>
    </citation>
    <scope>NUCLEOTIDE SEQUENCE [LARGE SCALE GENOMIC DNA]</scope>
    <source>
        <strain evidence="5 6">DSM 105464</strain>
    </source>
</reference>
<proteinExistence type="predicted"/>
<dbReference type="Proteomes" id="UP000298390">
    <property type="component" value="Unassembled WGS sequence"/>
</dbReference>
<protein>
    <recommendedName>
        <fullName evidence="7">Reverse transcriptase domain-containing protein</fullName>
    </recommendedName>
</protein>
<evidence type="ECO:0000259" key="4">
    <source>
        <dbReference type="PROSITE" id="PS50879"/>
    </source>
</evidence>
<gene>
    <name evidence="5" type="ORF">EVJ58_g5494</name>
</gene>
<dbReference type="InterPro" id="IPR036397">
    <property type="entry name" value="RNaseH_sf"/>
</dbReference>
<dbReference type="PANTHER" id="PTHR31635:SF196">
    <property type="entry name" value="REVERSE TRANSCRIPTASE DOMAIN-CONTAINING PROTEIN-RELATED"/>
    <property type="match status" value="1"/>
</dbReference>
<evidence type="ECO:0008006" key="7">
    <source>
        <dbReference type="Google" id="ProtNLM"/>
    </source>
</evidence>
<name>A0A4Y9YE94_9APHY</name>
<evidence type="ECO:0000256" key="2">
    <source>
        <dbReference type="SAM" id="MobiDB-lite"/>
    </source>
</evidence>
<organism evidence="5 6">
    <name type="scientific">Rhodofomes roseus</name>
    <dbReference type="NCBI Taxonomy" id="34475"/>
    <lineage>
        <taxon>Eukaryota</taxon>
        <taxon>Fungi</taxon>
        <taxon>Dikarya</taxon>
        <taxon>Basidiomycota</taxon>
        <taxon>Agaricomycotina</taxon>
        <taxon>Agaricomycetes</taxon>
        <taxon>Polyporales</taxon>
        <taxon>Rhodofomes</taxon>
    </lineage>
</organism>
<dbReference type="PROSITE" id="PS50878">
    <property type="entry name" value="RT_POL"/>
    <property type="match status" value="1"/>
</dbReference>
<feature type="region of interest" description="Disordered" evidence="2">
    <location>
        <begin position="274"/>
        <end position="300"/>
    </location>
</feature>
<dbReference type="PROSITE" id="PS50879">
    <property type="entry name" value="RNASE_H_1"/>
    <property type="match status" value="1"/>
</dbReference>
<dbReference type="Pfam" id="PF00078">
    <property type="entry name" value="RVT_1"/>
    <property type="match status" value="1"/>
</dbReference>
<dbReference type="InterPro" id="IPR043502">
    <property type="entry name" value="DNA/RNA_pol_sf"/>
</dbReference>
<dbReference type="CDD" id="cd01650">
    <property type="entry name" value="RT_nLTR_like"/>
    <property type="match status" value="1"/>
</dbReference>
<dbReference type="SUPFAM" id="SSF56672">
    <property type="entry name" value="DNA/RNA polymerases"/>
    <property type="match status" value="1"/>
</dbReference>
<dbReference type="GO" id="GO:0004523">
    <property type="term" value="F:RNA-DNA hybrid ribonuclease activity"/>
    <property type="evidence" value="ECO:0007669"/>
    <property type="project" value="InterPro"/>
</dbReference>
<dbReference type="InterPro" id="IPR002156">
    <property type="entry name" value="RNaseH_domain"/>
</dbReference>
<dbReference type="Gene3D" id="3.30.420.10">
    <property type="entry name" value="Ribonuclease H-like superfamily/Ribonuclease H"/>
    <property type="match status" value="1"/>
</dbReference>
<comment type="caution">
    <text evidence="5">The sequence shown here is derived from an EMBL/GenBank/DDBJ whole genome shotgun (WGS) entry which is preliminary data.</text>
</comment>
<feature type="domain" description="RNase H type-1" evidence="4">
    <location>
        <begin position="950"/>
        <end position="1093"/>
    </location>
</feature>
<evidence type="ECO:0000256" key="1">
    <source>
        <dbReference type="SAM" id="Coils"/>
    </source>
</evidence>
<evidence type="ECO:0000313" key="6">
    <source>
        <dbReference type="Proteomes" id="UP000298390"/>
    </source>
</evidence>
<dbReference type="InterPro" id="IPR000477">
    <property type="entry name" value="RT_dom"/>
</dbReference>
<feature type="compositionally biased region" description="Acidic residues" evidence="2">
    <location>
        <begin position="280"/>
        <end position="298"/>
    </location>
</feature>
<dbReference type="GO" id="GO:0003676">
    <property type="term" value="F:nucleic acid binding"/>
    <property type="evidence" value="ECO:0007669"/>
    <property type="project" value="InterPro"/>
</dbReference>
<keyword evidence="1" id="KW-0175">Coiled coil</keyword>
<evidence type="ECO:0000313" key="5">
    <source>
        <dbReference type="EMBL" id="TFY59887.1"/>
    </source>
</evidence>
<dbReference type="EMBL" id="SEKV01000282">
    <property type="protein sequence ID" value="TFY59887.1"/>
    <property type="molecule type" value="Genomic_DNA"/>
</dbReference>